<dbReference type="HOGENOM" id="CLU_1697215_0_0_1"/>
<evidence type="ECO:0000256" key="1">
    <source>
        <dbReference type="ARBA" id="ARBA00001968"/>
    </source>
</evidence>
<accession>K1P871</accession>
<dbReference type="AlphaFoldDB" id="K1P871"/>
<dbReference type="EMBL" id="JH821935">
    <property type="protein sequence ID" value="EKC17753.1"/>
    <property type="molecule type" value="Genomic_DNA"/>
</dbReference>
<dbReference type="InterPro" id="IPR027806">
    <property type="entry name" value="HARBI1_dom"/>
</dbReference>
<gene>
    <name evidence="4" type="ORF">CGI_10000249</name>
</gene>
<sequence length="155" mass="18144">MDRGFRDSSDVLEDLGIRMDMPWFLARGFKQHSMEESNSSRLLTKVCWVVESANGRLKSWRYLNRTVPNTQIPYVADYVRIISAIHNKYTLPLSSGETEEDIAIAAKMVYLFRQPKERRNLIKTKGIDRRSFTQNLTPQVWLQSSLNCLKKKFVR</sequence>
<dbReference type="Pfam" id="PF13359">
    <property type="entry name" value="DDE_Tnp_4"/>
    <property type="match status" value="1"/>
</dbReference>
<organism evidence="4">
    <name type="scientific">Magallana gigas</name>
    <name type="common">Pacific oyster</name>
    <name type="synonym">Crassostrea gigas</name>
    <dbReference type="NCBI Taxonomy" id="29159"/>
    <lineage>
        <taxon>Eukaryota</taxon>
        <taxon>Metazoa</taxon>
        <taxon>Spiralia</taxon>
        <taxon>Lophotrochozoa</taxon>
        <taxon>Mollusca</taxon>
        <taxon>Bivalvia</taxon>
        <taxon>Autobranchia</taxon>
        <taxon>Pteriomorphia</taxon>
        <taxon>Ostreida</taxon>
        <taxon>Ostreoidea</taxon>
        <taxon>Ostreidae</taxon>
        <taxon>Magallana</taxon>
    </lineage>
</organism>
<evidence type="ECO:0000256" key="2">
    <source>
        <dbReference type="ARBA" id="ARBA00022723"/>
    </source>
</evidence>
<comment type="cofactor">
    <cofactor evidence="1">
        <name>a divalent metal cation</name>
        <dbReference type="ChEBI" id="CHEBI:60240"/>
    </cofactor>
</comment>
<evidence type="ECO:0000313" key="4">
    <source>
        <dbReference type="EMBL" id="EKC17753.1"/>
    </source>
</evidence>
<proteinExistence type="predicted"/>
<feature type="domain" description="DDE Tnp4" evidence="3">
    <location>
        <begin position="21"/>
        <end position="87"/>
    </location>
</feature>
<name>K1P871_MAGGI</name>
<keyword evidence="2" id="KW-0479">Metal-binding</keyword>
<protein>
    <recommendedName>
        <fullName evidence="3">DDE Tnp4 domain-containing protein</fullName>
    </recommendedName>
</protein>
<reference evidence="4" key="1">
    <citation type="journal article" date="2012" name="Nature">
        <title>The oyster genome reveals stress adaptation and complexity of shell formation.</title>
        <authorList>
            <person name="Zhang G."/>
            <person name="Fang X."/>
            <person name="Guo X."/>
            <person name="Li L."/>
            <person name="Luo R."/>
            <person name="Xu F."/>
            <person name="Yang P."/>
            <person name="Zhang L."/>
            <person name="Wang X."/>
            <person name="Qi H."/>
            <person name="Xiong Z."/>
            <person name="Que H."/>
            <person name="Xie Y."/>
            <person name="Holland P.W."/>
            <person name="Paps J."/>
            <person name="Zhu Y."/>
            <person name="Wu F."/>
            <person name="Chen Y."/>
            <person name="Wang J."/>
            <person name="Peng C."/>
            <person name="Meng J."/>
            <person name="Yang L."/>
            <person name="Liu J."/>
            <person name="Wen B."/>
            <person name="Zhang N."/>
            <person name="Huang Z."/>
            <person name="Zhu Q."/>
            <person name="Feng Y."/>
            <person name="Mount A."/>
            <person name="Hedgecock D."/>
            <person name="Xu Z."/>
            <person name="Liu Y."/>
            <person name="Domazet-Loso T."/>
            <person name="Du Y."/>
            <person name="Sun X."/>
            <person name="Zhang S."/>
            <person name="Liu B."/>
            <person name="Cheng P."/>
            <person name="Jiang X."/>
            <person name="Li J."/>
            <person name="Fan D."/>
            <person name="Wang W."/>
            <person name="Fu W."/>
            <person name="Wang T."/>
            <person name="Wang B."/>
            <person name="Zhang J."/>
            <person name="Peng Z."/>
            <person name="Li Y."/>
            <person name="Li N."/>
            <person name="Wang J."/>
            <person name="Chen M."/>
            <person name="He Y."/>
            <person name="Tan F."/>
            <person name="Song X."/>
            <person name="Zheng Q."/>
            <person name="Huang R."/>
            <person name="Yang H."/>
            <person name="Du X."/>
            <person name="Chen L."/>
            <person name="Yang M."/>
            <person name="Gaffney P.M."/>
            <person name="Wang S."/>
            <person name="Luo L."/>
            <person name="She Z."/>
            <person name="Ming Y."/>
            <person name="Huang W."/>
            <person name="Zhang S."/>
            <person name="Huang B."/>
            <person name="Zhang Y."/>
            <person name="Qu T."/>
            <person name="Ni P."/>
            <person name="Miao G."/>
            <person name="Wang J."/>
            <person name="Wang Q."/>
            <person name="Steinberg C.E."/>
            <person name="Wang H."/>
            <person name="Li N."/>
            <person name="Qian L."/>
            <person name="Zhang G."/>
            <person name="Li Y."/>
            <person name="Yang H."/>
            <person name="Liu X."/>
            <person name="Wang J."/>
            <person name="Yin Y."/>
            <person name="Wang J."/>
        </authorList>
    </citation>
    <scope>NUCLEOTIDE SEQUENCE [LARGE SCALE GENOMIC DNA]</scope>
    <source>
        <strain evidence="4">05x7-T-G4-1.051#20</strain>
    </source>
</reference>
<dbReference type="InParanoid" id="K1P871"/>
<dbReference type="GO" id="GO:0046872">
    <property type="term" value="F:metal ion binding"/>
    <property type="evidence" value="ECO:0007669"/>
    <property type="project" value="UniProtKB-KW"/>
</dbReference>
<evidence type="ECO:0000259" key="3">
    <source>
        <dbReference type="Pfam" id="PF13359"/>
    </source>
</evidence>